<gene>
    <name evidence="1" type="ORF">HICCMSTLAB_LOCUS14065</name>
</gene>
<dbReference type="AlphaFoldDB" id="A0A8J2HRN4"/>
<dbReference type="Proteomes" id="UP000786811">
    <property type="component" value="Unassembled WGS sequence"/>
</dbReference>
<evidence type="ECO:0000313" key="2">
    <source>
        <dbReference type="Proteomes" id="UP000786811"/>
    </source>
</evidence>
<keyword evidence="2" id="KW-1185">Reference proteome</keyword>
<proteinExistence type="predicted"/>
<dbReference type="EMBL" id="CAJNRD030001609">
    <property type="protein sequence ID" value="CAG5109978.1"/>
    <property type="molecule type" value="Genomic_DNA"/>
</dbReference>
<reference evidence="1" key="1">
    <citation type="submission" date="2021-04" db="EMBL/GenBank/DDBJ databases">
        <authorList>
            <person name="Chebbi M.A.C M."/>
        </authorList>
    </citation>
    <scope>NUCLEOTIDE SEQUENCE</scope>
</reference>
<evidence type="ECO:0000313" key="1">
    <source>
        <dbReference type="EMBL" id="CAG5109978.1"/>
    </source>
</evidence>
<accession>A0A8J2HRN4</accession>
<sequence>MEQTYSDSTGVIMAITYNLTPTRAGTAVIESHFGNYHYRNPVNLEIDPTKPISLMYSNDKLVVTFSTRLIKQS</sequence>
<name>A0A8J2HRN4_COTCN</name>
<protein>
    <submittedName>
        <fullName evidence="1">Uncharacterized protein</fullName>
    </submittedName>
</protein>
<organism evidence="1 2">
    <name type="scientific">Cotesia congregata</name>
    <name type="common">Parasitoid wasp</name>
    <name type="synonym">Apanteles congregatus</name>
    <dbReference type="NCBI Taxonomy" id="51543"/>
    <lineage>
        <taxon>Eukaryota</taxon>
        <taxon>Metazoa</taxon>
        <taxon>Ecdysozoa</taxon>
        <taxon>Arthropoda</taxon>
        <taxon>Hexapoda</taxon>
        <taxon>Insecta</taxon>
        <taxon>Pterygota</taxon>
        <taxon>Neoptera</taxon>
        <taxon>Endopterygota</taxon>
        <taxon>Hymenoptera</taxon>
        <taxon>Apocrita</taxon>
        <taxon>Ichneumonoidea</taxon>
        <taxon>Braconidae</taxon>
        <taxon>Microgastrinae</taxon>
        <taxon>Cotesia</taxon>
    </lineage>
</organism>
<comment type="caution">
    <text evidence="1">The sequence shown here is derived from an EMBL/GenBank/DDBJ whole genome shotgun (WGS) entry which is preliminary data.</text>
</comment>